<dbReference type="AlphaFoldDB" id="A0A9K3JDS5"/>
<comment type="caution">
    <text evidence="1">The sequence shown here is derived from an EMBL/GenBank/DDBJ whole genome shotgun (WGS) entry which is preliminary data.</text>
</comment>
<evidence type="ECO:0000313" key="2">
    <source>
        <dbReference type="Proteomes" id="UP000215914"/>
    </source>
</evidence>
<accession>A0A9K3JDS5</accession>
<protein>
    <submittedName>
        <fullName evidence="1">Uncharacterized protein</fullName>
    </submittedName>
</protein>
<dbReference type="Proteomes" id="UP000215914">
    <property type="component" value="Unassembled WGS sequence"/>
</dbReference>
<evidence type="ECO:0000313" key="1">
    <source>
        <dbReference type="EMBL" id="KAF5812560.1"/>
    </source>
</evidence>
<sequence>MEIDVVAPMVLESEVEVVSEKMGVGGGGSGGVEVEQGWSRWWAAEEVVSEVEVVAEQGWAAEEVEVVADQGWAAEEVVSEWRWRWCARVLRQDGCFEEGEEF</sequence>
<dbReference type="EMBL" id="MNCJ02000318">
    <property type="protein sequence ID" value="KAF5812560.1"/>
    <property type="molecule type" value="Genomic_DNA"/>
</dbReference>
<organism evidence="1 2">
    <name type="scientific">Helianthus annuus</name>
    <name type="common">Common sunflower</name>
    <dbReference type="NCBI Taxonomy" id="4232"/>
    <lineage>
        <taxon>Eukaryota</taxon>
        <taxon>Viridiplantae</taxon>
        <taxon>Streptophyta</taxon>
        <taxon>Embryophyta</taxon>
        <taxon>Tracheophyta</taxon>
        <taxon>Spermatophyta</taxon>
        <taxon>Magnoliopsida</taxon>
        <taxon>eudicotyledons</taxon>
        <taxon>Gunneridae</taxon>
        <taxon>Pentapetalae</taxon>
        <taxon>asterids</taxon>
        <taxon>campanulids</taxon>
        <taxon>Asterales</taxon>
        <taxon>Asteraceae</taxon>
        <taxon>Asteroideae</taxon>
        <taxon>Heliantheae alliance</taxon>
        <taxon>Heliantheae</taxon>
        <taxon>Helianthus</taxon>
    </lineage>
</organism>
<gene>
    <name evidence="1" type="ORF">HanXRQr2_Chr03g0087801</name>
</gene>
<name>A0A9K3JDS5_HELAN</name>
<dbReference type="Gramene" id="mRNA:HanXRQr2_Chr03g0087801">
    <property type="protein sequence ID" value="CDS:HanXRQr2_Chr03g0087801.1"/>
    <property type="gene ID" value="HanXRQr2_Chr03g0087801"/>
</dbReference>
<reference evidence="1" key="2">
    <citation type="submission" date="2020-06" db="EMBL/GenBank/DDBJ databases">
        <title>Helianthus annuus Genome sequencing and assembly Release 2.</title>
        <authorList>
            <person name="Gouzy J."/>
            <person name="Langlade N."/>
            <person name="Munos S."/>
        </authorList>
    </citation>
    <scope>NUCLEOTIDE SEQUENCE</scope>
    <source>
        <tissue evidence="1">Leaves</tissue>
    </source>
</reference>
<reference evidence="1" key="1">
    <citation type="journal article" date="2017" name="Nature">
        <title>The sunflower genome provides insights into oil metabolism, flowering and Asterid evolution.</title>
        <authorList>
            <person name="Badouin H."/>
            <person name="Gouzy J."/>
            <person name="Grassa C.J."/>
            <person name="Murat F."/>
            <person name="Staton S.E."/>
            <person name="Cottret L."/>
            <person name="Lelandais-Briere C."/>
            <person name="Owens G.L."/>
            <person name="Carrere S."/>
            <person name="Mayjonade B."/>
            <person name="Legrand L."/>
            <person name="Gill N."/>
            <person name="Kane N.C."/>
            <person name="Bowers J.E."/>
            <person name="Hubner S."/>
            <person name="Bellec A."/>
            <person name="Berard A."/>
            <person name="Berges H."/>
            <person name="Blanchet N."/>
            <person name="Boniface M.C."/>
            <person name="Brunel D."/>
            <person name="Catrice O."/>
            <person name="Chaidir N."/>
            <person name="Claudel C."/>
            <person name="Donnadieu C."/>
            <person name="Faraut T."/>
            <person name="Fievet G."/>
            <person name="Helmstetter N."/>
            <person name="King M."/>
            <person name="Knapp S.J."/>
            <person name="Lai Z."/>
            <person name="Le Paslier M.C."/>
            <person name="Lippi Y."/>
            <person name="Lorenzon L."/>
            <person name="Mandel J.R."/>
            <person name="Marage G."/>
            <person name="Marchand G."/>
            <person name="Marquand E."/>
            <person name="Bret-Mestries E."/>
            <person name="Morien E."/>
            <person name="Nambeesan S."/>
            <person name="Nguyen T."/>
            <person name="Pegot-Espagnet P."/>
            <person name="Pouilly N."/>
            <person name="Raftis F."/>
            <person name="Sallet E."/>
            <person name="Schiex T."/>
            <person name="Thomas J."/>
            <person name="Vandecasteele C."/>
            <person name="Vares D."/>
            <person name="Vear F."/>
            <person name="Vautrin S."/>
            <person name="Crespi M."/>
            <person name="Mangin B."/>
            <person name="Burke J.M."/>
            <person name="Salse J."/>
            <person name="Munos S."/>
            <person name="Vincourt P."/>
            <person name="Rieseberg L.H."/>
            <person name="Langlade N.B."/>
        </authorList>
    </citation>
    <scope>NUCLEOTIDE SEQUENCE</scope>
    <source>
        <tissue evidence="1">Leaves</tissue>
    </source>
</reference>
<keyword evidence="2" id="KW-1185">Reference proteome</keyword>
<proteinExistence type="predicted"/>